<evidence type="ECO:0000256" key="3">
    <source>
        <dbReference type="ARBA" id="ARBA00006743"/>
    </source>
</evidence>
<proteinExistence type="inferred from homology"/>
<dbReference type="InterPro" id="IPR003171">
    <property type="entry name" value="Mehydrof_redctse-like"/>
</dbReference>
<evidence type="ECO:0000256" key="2">
    <source>
        <dbReference type="ARBA" id="ARBA00004777"/>
    </source>
</evidence>
<evidence type="ECO:0000256" key="8">
    <source>
        <dbReference type="RuleBase" id="RU003862"/>
    </source>
</evidence>
<keyword evidence="10" id="KW-1185">Reference proteome</keyword>
<evidence type="ECO:0000256" key="1">
    <source>
        <dbReference type="ARBA" id="ARBA00001974"/>
    </source>
</evidence>
<evidence type="ECO:0000256" key="6">
    <source>
        <dbReference type="ARBA" id="ARBA00023002"/>
    </source>
</evidence>
<evidence type="ECO:0000256" key="4">
    <source>
        <dbReference type="ARBA" id="ARBA00022630"/>
    </source>
</evidence>
<dbReference type="Proteomes" id="UP001156441">
    <property type="component" value="Unassembled WGS sequence"/>
</dbReference>
<dbReference type="InterPro" id="IPR029041">
    <property type="entry name" value="FAD-linked_oxidoreductase-like"/>
</dbReference>
<sequence>MRNDDWSRTIRYEIIPTPSVEERVVESVPLSVPVTITASPTKGLGPTLALAERLAGHGYRVVPHVSARLVVDDVHLKEIVERLVRAGVDDVFVPAGDADPPAGRYHCALQLLAELTALGRPFRHVGITGYPQSHPSIDDDIAVQAMWDKRTHATYIVSNLCFDAAVLTAWVRRVRRRGVDLPIHVGLAGPVARTKLLSMAGKIGVAESARFLGRHLSWFARIATTYSPDTLLAKASDLSTPDLSVAGLHVYTFNQLAEAERWRTGR</sequence>
<dbReference type="RefSeq" id="WP_260192255.1">
    <property type="nucleotide sequence ID" value="NZ_JAFFZE010000014.1"/>
</dbReference>
<keyword evidence="5 8" id="KW-0274">FAD</keyword>
<dbReference type="PANTHER" id="PTHR45754:SF3">
    <property type="entry name" value="METHYLENETETRAHYDROFOLATE REDUCTASE (NADPH)"/>
    <property type="match status" value="1"/>
</dbReference>
<dbReference type="PANTHER" id="PTHR45754">
    <property type="entry name" value="METHYLENETETRAHYDROFOLATE REDUCTASE"/>
    <property type="match status" value="1"/>
</dbReference>
<protein>
    <recommendedName>
        <fullName evidence="8">Methylenetetrahydrofolate reductase</fullName>
    </recommendedName>
</protein>
<accession>A0ABT2JAI3</accession>
<name>A0ABT2JAI3_9PSEU</name>
<comment type="cofactor">
    <cofactor evidence="1 8">
        <name>FAD</name>
        <dbReference type="ChEBI" id="CHEBI:57692"/>
    </cofactor>
</comment>
<evidence type="ECO:0000313" key="10">
    <source>
        <dbReference type="Proteomes" id="UP001156441"/>
    </source>
</evidence>
<comment type="caution">
    <text evidence="9">The sequence shown here is derived from an EMBL/GenBank/DDBJ whole genome shotgun (WGS) entry which is preliminary data.</text>
</comment>
<comment type="catalytic activity">
    <reaction evidence="7">
        <text>(6S)-5-methyl-5,6,7,8-tetrahydrofolate + NAD(+) = (6R)-5,10-methylene-5,6,7,8-tetrahydrofolate + NADH + H(+)</text>
        <dbReference type="Rhea" id="RHEA:19821"/>
        <dbReference type="ChEBI" id="CHEBI:15378"/>
        <dbReference type="ChEBI" id="CHEBI:15636"/>
        <dbReference type="ChEBI" id="CHEBI:18608"/>
        <dbReference type="ChEBI" id="CHEBI:57540"/>
        <dbReference type="ChEBI" id="CHEBI:57945"/>
        <dbReference type="EC" id="1.5.1.54"/>
    </reaction>
    <physiologicalReaction direction="right-to-left" evidence="7">
        <dbReference type="Rhea" id="RHEA:19823"/>
    </physiologicalReaction>
</comment>
<dbReference type="EMBL" id="JAFFZE010000014">
    <property type="protein sequence ID" value="MCT2584857.1"/>
    <property type="molecule type" value="Genomic_DNA"/>
</dbReference>
<evidence type="ECO:0000256" key="7">
    <source>
        <dbReference type="ARBA" id="ARBA00048628"/>
    </source>
</evidence>
<dbReference type="SUPFAM" id="SSF51730">
    <property type="entry name" value="FAD-linked oxidoreductase"/>
    <property type="match status" value="1"/>
</dbReference>
<evidence type="ECO:0000313" key="9">
    <source>
        <dbReference type="EMBL" id="MCT2584857.1"/>
    </source>
</evidence>
<dbReference type="Pfam" id="PF02219">
    <property type="entry name" value="MTHFR"/>
    <property type="match status" value="1"/>
</dbReference>
<keyword evidence="4 8" id="KW-0285">Flavoprotein</keyword>
<comment type="similarity">
    <text evidence="3 8">Belongs to the methylenetetrahydrofolate reductase family.</text>
</comment>
<gene>
    <name evidence="9" type="ORF">JT362_17205</name>
</gene>
<comment type="pathway">
    <text evidence="2 8">One-carbon metabolism; tetrahydrofolate interconversion.</text>
</comment>
<dbReference type="Gene3D" id="3.20.20.220">
    <property type="match status" value="1"/>
</dbReference>
<organism evidence="9 10">
    <name type="scientific">Actinophytocola gossypii</name>
    <dbReference type="NCBI Taxonomy" id="2812003"/>
    <lineage>
        <taxon>Bacteria</taxon>
        <taxon>Bacillati</taxon>
        <taxon>Actinomycetota</taxon>
        <taxon>Actinomycetes</taxon>
        <taxon>Pseudonocardiales</taxon>
        <taxon>Pseudonocardiaceae</taxon>
    </lineage>
</organism>
<evidence type="ECO:0000256" key="5">
    <source>
        <dbReference type="ARBA" id="ARBA00022827"/>
    </source>
</evidence>
<reference evidence="9 10" key="1">
    <citation type="submission" date="2021-02" db="EMBL/GenBank/DDBJ databases">
        <title>Actinophytocola xerophila sp. nov., isolated from soil of cotton cropping field.</title>
        <authorList>
            <person name="Huang R."/>
            <person name="Chen X."/>
            <person name="Ge X."/>
            <person name="Liu W."/>
        </authorList>
    </citation>
    <scope>NUCLEOTIDE SEQUENCE [LARGE SCALE GENOMIC DNA]</scope>
    <source>
        <strain evidence="9 10">S1-96</strain>
    </source>
</reference>
<keyword evidence="6 8" id="KW-0560">Oxidoreductase</keyword>